<evidence type="ECO:0000313" key="1">
    <source>
        <dbReference type="EMBL" id="WWQ65523.1"/>
    </source>
</evidence>
<gene>
    <name evidence="1" type="ORF">V2W30_20840</name>
</gene>
<name>A0ACD5AEK5_9ACTN</name>
<dbReference type="EMBL" id="CP146022">
    <property type="protein sequence ID" value="WWQ65523.1"/>
    <property type="molecule type" value="Genomic_DNA"/>
</dbReference>
<proteinExistence type="predicted"/>
<keyword evidence="2" id="KW-1185">Reference proteome</keyword>
<protein>
    <submittedName>
        <fullName evidence="1">VCBS repeat-containing protein</fullName>
    </submittedName>
</protein>
<accession>A0ACD5AEK5</accession>
<organism evidence="1 2">
    <name type="scientific">Streptomyces citrinus</name>
    <dbReference type="NCBI Taxonomy" id="3118173"/>
    <lineage>
        <taxon>Bacteria</taxon>
        <taxon>Bacillati</taxon>
        <taxon>Actinomycetota</taxon>
        <taxon>Actinomycetes</taxon>
        <taxon>Kitasatosporales</taxon>
        <taxon>Streptomycetaceae</taxon>
        <taxon>Streptomyces</taxon>
    </lineage>
</organism>
<reference evidence="1" key="1">
    <citation type="journal article" date="2025" name="Int. J. Syst. Evol. Microbiol.">
        <title>Streptomyces citrinus sp. nov., with yellow diffusible pigment.</title>
        <authorList>
            <person name="He Y."/>
            <person name="Yang E."/>
            <person name="Xu J."/>
            <person name="Sun Y."/>
            <person name="Sun L."/>
        </authorList>
    </citation>
    <scope>NUCLEOTIDE SEQUENCE</scope>
    <source>
        <strain evidence="1">Q6</strain>
    </source>
</reference>
<evidence type="ECO:0000313" key="2">
    <source>
        <dbReference type="Proteomes" id="UP001432251"/>
    </source>
</evidence>
<sequence>MATTGTHRHGCRAGALGAALLAATLTACGGASPPDAAASHSPVALANKDAVAAAQPIPRGTGATPPAGTPDFNGDGAPDLVLDDLAHDDGGDDPGIGIVYGKKKHGLVPAARQLLSPAKYAAPTKGQTPAAFGSEAACDLNADGFSDLVVSTDPPYDGQGMPPVPLQLLFGSPKGIAGQGVKLRIPAQARFGNDWPDQPVCGDFDGDGKDDLVVHASGGRLTYLPGPFTRAGASRGTPRVAQSSGNVPAVAADVNADGADDVLVRAHNGTARSAVVLGGPTGPGRPGAAYPAGTDAAFGDFGTAVLTPSGLKVYAGQGAAARTVRVDGSALDTGDLDGDGRTDLVVSGDGTDIRLVGGGTRPVAGSPGTGRVVAVADFDGDGRDDVVLQRTSDASPGKDSVVVLPGSATSTLLAAAPQLTFSTTQFTPR</sequence>
<dbReference type="Proteomes" id="UP001432251">
    <property type="component" value="Chromosome"/>
</dbReference>